<evidence type="ECO:0000313" key="3">
    <source>
        <dbReference type="Proteomes" id="UP000199513"/>
    </source>
</evidence>
<gene>
    <name evidence="1" type="ORF">SAMN04488541_10531</name>
    <name evidence="2" type="ORF">SAMN04488541_10671</name>
</gene>
<organism evidence="1 3">
    <name type="scientific">Thermoflexibacter ruber</name>
    <dbReference type="NCBI Taxonomy" id="1003"/>
    <lineage>
        <taxon>Bacteria</taxon>
        <taxon>Pseudomonadati</taxon>
        <taxon>Bacteroidota</taxon>
        <taxon>Cytophagia</taxon>
        <taxon>Cytophagales</taxon>
        <taxon>Thermoflexibacteraceae</taxon>
        <taxon>Thermoflexibacter</taxon>
    </lineage>
</organism>
<protein>
    <submittedName>
        <fullName evidence="1">Uncharacterized protein</fullName>
    </submittedName>
</protein>
<dbReference type="Proteomes" id="UP000199513">
    <property type="component" value="Unassembled WGS sequence"/>
</dbReference>
<accession>A0A1I2JIU1</accession>
<evidence type="ECO:0000313" key="2">
    <source>
        <dbReference type="EMBL" id="SFF58083.1"/>
    </source>
</evidence>
<dbReference type="EMBL" id="FONY01000067">
    <property type="protein sequence ID" value="SFF58083.1"/>
    <property type="molecule type" value="Genomic_DNA"/>
</dbReference>
<name>A0A1I2JIU1_9BACT</name>
<feature type="non-terminal residue" evidence="1">
    <location>
        <position position="1"/>
    </location>
</feature>
<evidence type="ECO:0000313" key="1">
    <source>
        <dbReference type="EMBL" id="SFF54504.1"/>
    </source>
</evidence>
<proteinExistence type="predicted"/>
<dbReference type="EMBL" id="FONY01000053">
    <property type="protein sequence ID" value="SFF54504.1"/>
    <property type="molecule type" value="Genomic_DNA"/>
</dbReference>
<reference evidence="1 3" key="1">
    <citation type="submission" date="2016-10" db="EMBL/GenBank/DDBJ databases">
        <authorList>
            <person name="de Groot N.N."/>
        </authorList>
    </citation>
    <scope>NUCLEOTIDE SEQUENCE [LARGE SCALE GENOMIC DNA]</scope>
    <source>
        <strain evidence="1">GEY</strain>
        <strain evidence="3">GEY, DSM 9560</strain>
    </source>
</reference>
<keyword evidence="3" id="KW-1185">Reference proteome</keyword>
<sequence length="118" mass="13204">IAPGHGSPTFRKQLQILRNFLYGFDLAKLRPDNQSIIAAYGADTYCLSDKATQWAIYSESYQAMSLLISLPKGKYKVSWIDVITGKEISNQVVDSKKQAIEISPNKKAEELAIKIIKI</sequence>
<dbReference type="AlphaFoldDB" id="A0A1I2JIU1"/>